<sequence>MLRNGRQGLKTQGYGNRTRAVLFKPQICAKTNTKTHLGHPLVSRFPYGTHFSRCEFRSHRSPDLDDLDGPSKPGRVSRFMPWSKNAPPKPAVKKQEPSKPVPKPEPEPPQLLKPKLEVLDDVLTPIPEKKEEKQEEGANGDSNRTVKMETVEEELKELRKKIPLKIQWFEKLTSSSILLSMPTLSYTFYNILSGLGGDRTSWRIGARR</sequence>
<evidence type="ECO:0000256" key="1">
    <source>
        <dbReference type="SAM" id="MobiDB-lite"/>
    </source>
</evidence>
<organism evidence="2 3">
    <name type="scientific">Rubus argutus</name>
    <name type="common">Southern blackberry</name>
    <dbReference type="NCBI Taxonomy" id="59490"/>
    <lineage>
        <taxon>Eukaryota</taxon>
        <taxon>Viridiplantae</taxon>
        <taxon>Streptophyta</taxon>
        <taxon>Embryophyta</taxon>
        <taxon>Tracheophyta</taxon>
        <taxon>Spermatophyta</taxon>
        <taxon>Magnoliopsida</taxon>
        <taxon>eudicotyledons</taxon>
        <taxon>Gunneridae</taxon>
        <taxon>Pentapetalae</taxon>
        <taxon>rosids</taxon>
        <taxon>fabids</taxon>
        <taxon>Rosales</taxon>
        <taxon>Rosaceae</taxon>
        <taxon>Rosoideae</taxon>
        <taxon>Rosoideae incertae sedis</taxon>
        <taxon>Rubus</taxon>
    </lineage>
</organism>
<proteinExistence type="predicted"/>
<accession>A0AAW1WUT3</accession>
<dbReference type="Proteomes" id="UP001457282">
    <property type="component" value="Unassembled WGS sequence"/>
</dbReference>
<comment type="caution">
    <text evidence="2">The sequence shown here is derived from an EMBL/GenBank/DDBJ whole genome shotgun (WGS) entry which is preliminary data.</text>
</comment>
<dbReference type="AlphaFoldDB" id="A0AAW1WUT3"/>
<feature type="compositionally biased region" description="Basic and acidic residues" evidence="1">
    <location>
        <begin position="93"/>
        <end position="106"/>
    </location>
</feature>
<evidence type="ECO:0000313" key="2">
    <source>
        <dbReference type="EMBL" id="KAK9928580.1"/>
    </source>
</evidence>
<name>A0AAW1WUT3_RUBAR</name>
<keyword evidence="3" id="KW-1185">Reference proteome</keyword>
<gene>
    <name evidence="2" type="ORF">M0R45_025709</name>
</gene>
<reference evidence="2 3" key="1">
    <citation type="journal article" date="2023" name="G3 (Bethesda)">
        <title>A chromosome-length genome assembly and annotation of blackberry (Rubus argutus, cv. 'Hillquist').</title>
        <authorList>
            <person name="Bruna T."/>
            <person name="Aryal R."/>
            <person name="Dudchenko O."/>
            <person name="Sargent D.J."/>
            <person name="Mead D."/>
            <person name="Buti M."/>
            <person name="Cavallini A."/>
            <person name="Hytonen T."/>
            <person name="Andres J."/>
            <person name="Pham M."/>
            <person name="Weisz D."/>
            <person name="Mascagni F."/>
            <person name="Usai G."/>
            <person name="Natali L."/>
            <person name="Bassil N."/>
            <person name="Fernandez G.E."/>
            <person name="Lomsadze A."/>
            <person name="Armour M."/>
            <person name="Olukolu B."/>
            <person name="Poorten T."/>
            <person name="Britton C."/>
            <person name="Davik J."/>
            <person name="Ashrafi H."/>
            <person name="Aiden E.L."/>
            <person name="Borodovsky M."/>
            <person name="Worthington M."/>
        </authorList>
    </citation>
    <scope>NUCLEOTIDE SEQUENCE [LARGE SCALE GENOMIC DNA]</scope>
    <source>
        <strain evidence="2">PI 553951</strain>
    </source>
</reference>
<evidence type="ECO:0000313" key="3">
    <source>
        <dbReference type="Proteomes" id="UP001457282"/>
    </source>
</evidence>
<dbReference type="EMBL" id="JBEDUW010000005">
    <property type="protein sequence ID" value="KAK9928580.1"/>
    <property type="molecule type" value="Genomic_DNA"/>
</dbReference>
<feature type="region of interest" description="Disordered" evidence="1">
    <location>
        <begin position="59"/>
        <end position="117"/>
    </location>
</feature>
<protein>
    <submittedName>
        <fullName evidence="2">Uncharacterized protein</fullName>
    </submittedName>
</protein>